<evidence type="ECO:0000313" key="1">
    <source>
        <dbReference type="EMBL" id="KUL32631.1"/>
    </source>
</evidence>
<name>A0A101JUF2_9ACTN</name>
<dbReference type="Proteomes" id="UP000053244">
    <property type="component" value="Unassembled WGS sequence"/>
</dbReference>
<reference evidence="1 2" key="1">
    <citation type="submission" date="2015-10" db="EMBL/GenBank/DDBJ databases">
        <authorList>
            <person name="Gilbert D.G."/>
        </authorList>
    </citation>
    <scope>NUCLEOTIDE SEQUENCE [LARGE SCALE GENOMIC DNA]</scope>
    <source>
        <strain evidence="1 2">NRRL B-16712</strain>
    </source>
</reference>
<protein>
    <submittedName>
        <fullName evidence="1">Uncharacterized protein</fullName>
    </submittedName>
</protein>
<dbReference type="EMBL" id="LLZH01000167">
    <property type="protein sequence ID" value="KUL32631.1"/>
    <property type="molecule type" value="Genomic_DNA"/>
</dbReference>
<keyword evidence="2" id="KW-1185">Reference proteome</keyword>
<proteinExistence type="predicted"/>
<accession>A0A101JUF2</accession>
<comment type="caution">
    <text evidence="1">The sequence shown here is derived from an EMBL/GenBank/DDBJ whole genome shotgun (WGS) entry which is preliminary data.</text>
</comment>
<organism evidence="1 2">
    <name type="scientific">Actinoplanes awajinensis subsp. mycoplanecinus</name>
    <dbReference type="NCBI Taxonomy" id="135947"/>
    <lineage>
        <taxon>Bacteria</taxon>
        <taxon>Bacillati</taxon>
        <taxon>Actinomycetota</taxon>
        <taxon>Actinomycetes</taxon>
        <taxon>Micromonosporales</taxon>
        <taxon>Micromonosporaceae</taxon>
        <taxon>Actinoplanes</taxon>
    </lineage>
</organism>
<dbReference type="AlphaFoldDB" id="A0A101JUF2"/>
<gene>
    <name evidence="1" type="ORF">ADL15_19120</name>
</gene>
<evidence type="ECO:0000313" key="2">
    <source>
        <dbReference type="Proteomes" id="UP000053244"/>
    </source>
</evidence>
<sequence length="74" mass="7987">MVTKHRGRFGLEVMIVEPDLGLPAFIDFVLLGDGRDHVAPEDFPAVSTVMDAVALDVMPNGELRLSPLGQGREA</sequence>